<evidence type="ECO:0000313" key="1">
    <source>
        <dbReference type="EMBL" id="KAG0274613.1"/>
    </source>
</evidence>
<dbReference type="Proteomes" id="UP001194580">
    <property type="component" value="Unassembled WGS sequence"/>
</dbReference>
<reference evidence="1" key="1">
    <citation type="journal article" date="2020" name="Fungal Divers.">
        <title>Resolving the Mortierellaceae phylogeny through synthesis of multi-gene phylogenetics and phylogenomics.</title>
        <authorList>
            <person name="Vandepol N."/>
            <person name="Liber J."/>
            <person name="Desiro A."/>
            <person name="Na H."/>
            <person name="Kennedy M."/>
            <person name="Barry K."/>
            <person name="Grigoriev I.V."/>
            <person name="Miller A.N."/>
            <person name="O'Donnell K."/>
            <person name="Stajich J.E."/>
            <person name="Bonito G."/>
        </authorList>
    </citation>
    <scope>NUCLEOTIDE SEQUENCE</scope>
    <source>
        <strain evidence="1">NRRL 28262</strain>
    </source>
</reference>
<dbReference type="AlphaFoldDB" id="A0AAD4DEP8"/>
<name>A0AAD4DEP8_9FUNG</name>
<proteinExistence type="predicted"/>
<protein>
    <submittedName>
        <fullName evidence="1">Uncharacterized protein</fullName>
    </submittedName>
</protein>
<keyword evidence="2" id="KW-1185">Reference proteome</keyword>
<comment type="caution">
    <text evidence="1">The sequence shown here is derived from an EMBL/GenBank/DDBJ whole genome shotgun (WGS) entry which is preliminary data.</text>
</comment>
<evidence type="ECO:0000313" key="2">
    <source>
        <dbReference type="Proteomes" id="UP001194580"/>
    </source>
</evidence>
<accession>A0AAD4DEP8</accession>
<gene>
    <name evidence="1" type="ORF">BGZ95_009617</name>
</gene>
<sequence>MKHQRNQFRSKNAIKFVIKYHILCRPAQKALLELLKTLPLPEDTESGDDFETALCHQLICANKPVLLNATDLNGKNPTIISLDVSHCDTIQDRRWSLGRGHDRVLARGYKGYPRFDFMLELIFIQVSVSDFGTHNTDSAHLSKTFDIRDANGRNQIEHYLNELYGPGHPAKIEDNRFAVARNDVPLSGFRVVYIRGSPGKPSHRDLVKKFPDVWHISFEELRETLFKNVV</sequence>
<organism evidence="1 2">
    <name type="scientific">Linnemannia exigua</name>
    <dbReference type="NCBI Taxonomy" id="604196"/>
    <lineage>
        <taxon>Eukaryota</taxon>
        <taxon>Fungi</taxon>
        <taxon>Fungi incertae sedis</taxon>
        <taxon>Mucoromycota</taxon>
        <taxon>Mortierellomycotina</taxon>
        <taxon>Mortierellomycetes</taxon>
        <taxon>Mortierellales</taxon>
        <taxon>Mortierellaceae</taxon>
        <taxon>Linnemannia</taxon>
    </lineage>
</organism>
<dbReference type="EMBL" id="JAAAIL010000581">
    <property type="protein sequence ID" value="KAG0274613.1"/>
    <property type="molecule type" value="Genomic_DNA"/>
</dbReference>